<proteinExistence type="predicted"/>
<dbReference type="EMBL" id="UZAL01002111">
    <property type="protein sequence ID" value="VDO81316.1"/>
    <property type="molecule type" value="Genomic_DNA"/>
</dbReference>
<evidence type="ECO:0000313" key="1">
    <source>
        <dbReference type="EMBL" id="VDO81316.1"/>
    </source>
</evidence>
<name>A0A183NI44_9TREM</name>
<dbReference type="Proteomes" id="UP000269396">
    <property type="component" value="Unassembled WGS sequence"/>
</dbReference>
<sequence>MNLDEIVYLKSVSKTNSRYASATDIDSKTEIALGF</sequence>
<organism evidence="1 2">
    <name type="scientific">Schistosoma mattheei</name>
    <dbReference type="NCBI Taxonomy" id="31246"/>
    <lineage>
        <taxon>Eukaryota</taxon>
        <taxon>Metazoa</taxon>
        <taxon>Spiralia</taxon>
        <taxon>Lophotrochozoa</taxon>
        <taxon>Platyhelminthes</taxon>
        <taxon>Trematoda</taxon>
        <taxon>Digenea</taxon>
        <taxon>Strigeidida</taxon>
        <taxon>Schistosomatoidea</taxon>
        <taxon>Schistosomatidae</taxon>
        <taxon>Schistosoma</taxon>
    </lineage>
</organism>
<accession>A0A183NI44</accession>
<evidence type="ECO:0000313" key="2">
    <source>
        <dbReference type="Proteomes" id="UP000269396"/>
    </source>
</evidence>
<keyword evidence="2" id="KW-1185">Reference proteome</keyword>
<reference evidence="1 2" key="1">
    <citation type="submission" date="2018-11" db="EMBL/GenBank/DDBJ databases">
        <authorList>
            <consortium name="Pathogen Informatics"/>
        </authorList>
    </citation>
    <scope>NUCLEOTIDE SEQUENCE [LARGE SCALE GENOMIC DNA]</scope>
    <source>
        <strain>Denwood</strain>
        <strain evidence="2">Zambia</strain>
    </source>
</reference>
<gene>
    <name evidence="1" type="ORF">SMTD_LOCUS1780</name>
</gene>
<protein>
    <submittedName>
        <fullName evidence="1">Uncharacterized protein</fullName>
    </submittedName>
</protein>
<dbReference type="AlphaFoldDB" id="A0A183NI44"/>